<dbReference type="InterPro" id="IPR002288">
    <property type="entry name" value="DNA_gyrase_B_C"/>
</dbReference>
<dbReference type="Pfam" id="PF00986">
    <property type="entry name" value="DNA_gyraseB_C"/>
    <property type="match status" value="1"/>
</dbReference>
<comment type="catalytic activity">
    <reaction evidence="1 11">
        <text>ATP-dependent breakage, passage and rejoining of double-stranded DNA.</text>
        <dbReference type="EC" id="5.6.2.2"/>
    </reaction>
</comment>
<evidence type="ECO:0000256" key="10">
    <source>
        <dbReference type="ARBA" id="ARBA00063644"/>
    </source>
</evidence>
<evidence type="ECO:0000313" key="14">
    <source>
        <dbReference type="Proteomes" id="UP000190080"/>
    </source>
</evidence>
<dbReference type="STRING" id="1450648.CLORY_43430"/>
<dbReference type="SMART" id="SM00387">
    <property type="entry name" value="HATPase_c"/>
    <property type="match status" value="1"/>
</dbReference>
<dbReference type="NCBIfam" id="NF011501">
    <property type="entry name" value="PRK14939.1"/>
    <property type="match status" value="1"/>
</dbReference>
<feature type="binding site" evidence="11">
    <location>
        <position position="500"/>
    </location>
    <ligand>
        <name>Mg(2+)</name>
        <dbReference type="ChEBI" id="CHEBI:18420"/>
        <label>2</label>
    </ligand>
</feature>
<dbReference type="Gene3D" id="3.40.50.670">
    <property type="match status" value="1"/>
</dbReference>
<dbReference type="PROSITE" id="PS50880">
    <property type="entry name" value="TOPRIM"/>
    <property type="match status" value="1"/>
</dbReference>
<evidence type="ECO:0000256" key="1">
    <source>
        <dbReference type="ARBA" id="ARBA00000185"/>
    </source>
</evidence>
<dbReference type="GO" id="GO:0003677">
    <property type="term" value="F:DNA binding"/>
    <property type="evidence" value="ECO:0007669"/>
    <property type="project" value="UniProtKB-KW"/>
</dbReference>
<comment type="function">
    <text evidence="11">A type II topoisomerase that negatively supercoils closed circular double-stranded (ds) DNA in an ATP-dependent manner to modulate DNA topology and maintain chromosomes in an underwound state. Negative supercoiling favors strand separation, and DNA replication, transcription, recombination and repair, all of which involve strand separation. Also able to catalyze the interconversion of other topological isomers of dsDNA rings, including catenanes and knotted rings. Type II topoisomerases break and join 2 DNA strands simultaneously in an ATP-dependent manner.</text>
</comment>
<keyword evidence="7 11" id="KW-0799">Topoisomerase</keyword>
<feature type="domain" description="Toprim" evidence="12">
    <location>
        <begin position="419"/>
        <end position="533"/>
    </location>
</feature>
<feature type="site" description="Interaction with DNA" evidence="11">
    <location>
        <position position="453"/>
    </location>
</feature>
<dbReference type="SUPFAM" id="SSF56719">
    <property type="entry name" value="Type II DNA topoisomerase"/>
    <property type="match status" value="1"/>
</dbReference>
<dbReference type="PANTHER" id="PTHR45866">
    <property type="entry name" value="DNA GYRASE/TOPOISOMERASE SUBUNIT B"/>
    <property type="match status" value="1"/>
</dbReference>
<dbReference type="Gene3D" id="3.30.565.10">
    <property type="entry name" value="Histidine kinase-like ATPase, C-terminal domain"/>
    <property type="match status" value="1"/>
</dbReference>
<dbReference type="InterPro" id="IPR006171">
    <property type="entry name" value="TOPRIM_dom"/>
</dbReference>
<keyword evidence="14" id="KW-1185">Reference proteome</keyword>
<dbReference type="SMART" id="SM00433">
    <property type="entry name" value="TOP2c"/>
    <property type="match status" value="1"/>
</dbReference>
<dbReference type="GO" id="GO:0046872">
    <property type="term" value="F:metal ion binding"/>
    <property type="evidence" value="ECO:0007669"/>
    <property type="project" value="UniProtKB-KW"/>
</dbReference>
<dbReference type="InterPro" id="IPR036890">
    <property type="entry name" value="HATPase_C_sf"/>
</dbReference>
<evidence type="ECO:0000256" key="6">
    <source>
        <dbReference type="ARBA" id="ARBA00022842"/>
    </source>
</evidence>
<comment type="miscellaneous">
    <text evidence="11">Few gyrases are as efficient as E.coli at forming negative supercoils. Not all organisms have 2 type II topoisomerases; in organisms with a single type II topoisomerase this enzyme also has to decatenate newly replicated chromosomes.</text>
</comment>
<dbReference type="InterPro" id="IPR013506">
    <property type="entry name" value="Topo_IIA_bsu_dom2"/>
</dbReference>
<dbReference type="PROSITE" id="PS00177">
    <property type="entry name" value="TOPOISOMERASE_II"/>
    <property type="match status" value="1"/>
</dbReference>
<keyword evidence="11" id="KW-0963">Cytoplasm</keyword>
<name>A0A1V4I867_9CLOT</name>
<evidence type="ECO:0000256" key="5">
    <source>
        <dbReference type="ARBA" id="ARBA00022840"/>
    </source>
</evidence>
<comment type="subunit">
    <text evidence="11">Heterotetramer, composed of two GyrA and two GyrB chains. In the heterotetramer, GyrA contains the active site tyrosine that forms a transient covalent intermediate with DNA, while GyrB binds cofactors and catalyzes ATP hydrolysis.</text>
</comment>
<evidence type="ECO:0000256" key="7">
    <source>
        <dbReference type="ARBA" id="ARBA00023029"/>
    </source>
</evidence>
<sequence length="636" mass="71034">MLENEKQVYDENQIQVLEGLEAVRKRPGMYIGSTGLRGLHHLVYEIVDNSIDEALQGICTHIEVTIEADNSITVVDDGRGMPVGIHPKMKIPTVEVIMTVLHAGGKFGGGGYKVSGGLHGVGASVVNALSETCEIIVKRDGGIWKQSYSRGKVTSAFERIGDSDAHGTTVRFRPDTEIFESTEFEYDTLSQRLRELAFLNKGIKITLKDNRVDKTEVYQYEGGIKSFVEYLNRNKEKLHDEPVYVDGKKDDYIVEVALQYNDGYNENIFSFANNIDTVEGGTHLVGFKAALTRVLNDYAKKFGYLKENDKNLSGDDVREGLTAIVSVKLVDPQFEGQTKTKLGNTEVRGIVDTIVADGLSIFLEENPAVGKIIIDKGLLAARARDAARKAREFTRKSVLQISSLPGKLADCSSKDASECEIYIVEGDSAGGSAKQGRDRRFQAILPLRGKIMNVEKQRLDKILGYQEIRAMITAFGGGIGKDFDVEKIRYNRIILMTDADVDGAHIRTLLLTFFYRYMTELIEGGHVYIAQPPLYKVSKGKKDYYVYSDKELDNILIELGGKDNNTDIQRYKGLGEMDATQLWDTTMDPEKRTLRKVEIDDAIAADEIFTILMGDKVEPRREFIQENAKKVVNLDI</sequence>
<dbReference type="InterPro" id="IPR000565">
    <property type="entry name" value="Topo_IIA_B"/>
</dbReference>
<dbReference type="AlphaFoldDB" id="A0A1V4I867"/>
<reference evidence="13 14" key="1">
    <citation type="submission" date="2017-03" db="EMBL/GenBank/DDBJ databases">
        <title>Genome sequence of Clostridium oryzae DSM 28571.</title>
        <authorList>
            <person name="Poehlein A."/>
            <person name="Daniel R."/>
        </authorList>
    </citation>
    <scope>NUCLEOTIDE SEQUENCE [LARGE SCALE GENOMIC DNA]</scope>
    <source>
        <strain evidence="13 14">DSM 28571</strain>
    </source>
</reference>
<dbReference type="GO" id="GO:0006261">
    <property type="term" value="P:DNA-templated DNA replication"/>
    <property type="evidence" value="ECO:0007669"/>
    <property type="project" value="UniProtKB-UniRule"/>
</dbReference>
<dbReference type="NCBIfam" id="TIGR01059">
    <property type="entry name" value="gyrB"/>
    <property type="match status" value="1"/>
</dbReference>
<dbReference type="InterPro" id="IPR003594">
    <property type="entry name" value="HATPase_dom"/>
</dbReference>
<dbReference type="RefSeq" id="WP_079428457.1">
    <property type="nucleotide sequence ID" value="NZ_MZGV01000103.1"/>
</dbReference>
<dbReference type="CDD" id="cd16928">
    <property type="entry name" value="HATPase_GyrB-like"/>
    <property type="match status" value="1"/>
</dbReference>
<comment type="similarity">
    <text evidence="2 11">Belongs to the type II topoisomerase GyrB family.</text>
</comment>
<evidence type="ECO:0000256" key="9">
    <source>
        <dbReference type="ARBA" id="ARBA00023235"/>
    </source>
</evidence>
<comment type="subunit">
    <text evidence="10">Heterotetramer composed of ParC and ParE.</text>
</comment>
<dbReference type="FunFam" id="3.30.230.10:FF:000005">
    <property type="entry name" value="DNA gyrase subunit B"/>
    <property type="match status" value="1"/>
</dbReference>
<dbReference type="EMBL" id="MZGV01000103">
    <property type="protein sequence ID" value="OPJ56094.1"/>
    <property type="molecule type" value="Genomic_DNA"/>
</dbReference>
<evidence type="ECO:0000256" key="2">
    <source>
        <dbReference type="ARBA" id="ARBA00010708"/>
    </source>
</evidence>
<dbReference type="PANTHER" id="PTHR45866:SF1">
    <property type="entry name" value="DNA GYRASE SUBUNIT B, MITOCHONDRIAL"/>
    <property type="match status" value="1"/>
</dbReference>
<dbReference type="PRINTS" id="PR00418">
    <property type="entry name" value="TPI2FAMILY"/>
</dbReference>
<dbReference type="SUPFAM" id="SSF54211">
    <property type="entry name" value="Ribosomal protein S5 domain 2-like"/>
    <property type="match status" value="1"/>
</dbReference>
<feature type="binding site" evidence="11">
    <location>
        <position position="498"/>
    </location>
    <ligand>
        <name>Mg(2+)</name>
        <dbReference type="ChEBI" id="CHEBI:18420"/>
        <label>1</label>
        <note>catalytic</note>
    </ligand>
</feature>
<feature type="binding site" evidence="11">
    <location>
        <position position="498"/>
    </location>
    <ligand>
        <name>Mg(2+)</name>
        <dbReference type="ChEBI" id="CHEBI:18420"/>
        <label>2</label>
    </ligand>
</feature>
<dbReference type="InterPro" id="IPR011557">
    <property type="entry name" value="GyrB"/>
</dbReference>
<dbReference type="GO" id="GO:0005737">
    <property type="term" value="C:cytoplasm"/>
    <property type="evidence" value="ECO:0007669"/>
    <property type="project" value="UniProtKB-SubCell"/>
</dbReference>
<accession>A0A1V4I867</accession>
<dbReference type="Pfam" id="PF00204">
    <property type="entry name" value="DNA_gyraseB"/>
    <property type="match status" value="1"/>
</dbReference>
<dbReference type="PRINTS" id="PR01159">
    <property type="entry name" value="DNAGYRASEB"/>
</dbReference>
<evidence type="ECO:0000256" key="4">
    <source>
        <dbReference type="ARBA" id="ARBA00022741"/>
    </source>
</evidence>
<dbReference type="InterPro" id="IPR018522">
    <property type="entry name" value="TopoIIA_CS"/>
</dbReference>
<comment type="subcellular location">
    <subcellularLocation>
        <location evidence="11">Cytoplasm</location>
    </subcellularLocation>
</comment>
<evidence type="ECO:0000259" key="12">
    <source>
        <dbReference type="PROSITE" id="PS50880"/>
    </source>
</evidence>
<dbReference type="CDD" id="cd00822">
    <property type="entry name" value="TopoII_Trans_DNA_gyrase"/>
    <property type="match status" value="1"/>
</dbReference>
<dbReference type="GO" id="GO:0034335">
    <property type="term" value="F:DNA negative supercoiling activity"/>
    <property type="evidence" value="ECO:0007669"/>
    <property type="project" value="UniProtKB-ARBA"/>
</dbReference>
<gene>
    <name evidence="11 13" type="primary">gyrB</name>
    <name evidence="13" type="ORF">CLORY_43430</name>
</gene>
<dbReference type="InterPro" id="IPR013759">
    <property type="entry name" value="Topo_IIA_B_C"/>
</dbReference>
<dbReference type="FunFam" id="3.30.565.10:FF:000002">
    <property type="entry name" value="DNA gyrase subunit B"/>
    <property type="match status" value="1"/>
</dbReference>
<dbReference type="InterPro" id="IPR034160">
    <property type="entry name" value="TOPRIM_GyrB"/>
</dbReference>
<proteinExistence type="inferred from homology"/>
<dbReference type="EC" id="5.6.2.2" evidence="11"/>
<keyword evidence="8" id="KW-0238">DNA-binding</keyword>
<dbReference type="Pfam" id="PF01751">
    <property type="entry name" value="Toprim"/>
    <property type="match status" value="1"/>
</dbReference>
<dbReference type="GO" id="GO:0005694">
    <property type="term" value="C:chromosome"/>
    <property type="evidence" value="ECO:0007669"/>
    <property type="project" value="InterPro"/>
</dbReference>
<dbReference type="SUPFAM" id="SSF55874">
    <property type="entry name" value="ATPase domain of HSP90 chaperone/DNA topoisomerase II/histidine kinase"/>
    <property type="match status" value="1"/>
</dbReference>
<feature type="binding site" evidence="11">
    <location>
        <position position="425"/>
    </location>
    <ligand>
        <name>Mg(2+)</name>
        <dbReference type="ChEBI" id="CHEBI:18420"/>
        <label>1</label>
        <note>catalytic</note>
    </ligand>
</feature>
<dbReference type="InterPro" id="IPR001241">
    <property type="entry name" value="Topo_IIA"/>
</dbReference>
<organism evidence="13 14">
    <name type="scientific">Clostridium oryzae</name>
    <dbReference type="NCBI Taxonomy" id="1450648"/>
    <lineage>
        <taxon>Bacteria</taxon>
        <taxon>Bacillati</taxon>
        <taxon>Bacillota</taxon>
        <taxon>Clostridia</taxon>
        <taxon>Eubacteriales</taxon>
        <taxon>Clostridiaceae</taxon>
        <taxon>Clostridium</taxon>
    </lineage>
</organism>
<evidence type="ECO:0000256" key="11">
    <source>
        <dbReference type="HAMAP-Rule" id="MF_01898"/>
    </source>
</evidence>
<protein>
    <recommendedName>
        <fullName evidence="11">DNA gyrase subunit B</fullName>
        <ecNumber evidence="11">5.6.2.2</ecNumber>
    </recommendedName>
</protein>
<dbReference type="GO" id="GO:0006265">
    <property type="term" value="P:DNA topological change"/>
    <property type="evidence" value="ECO:0007669"/>
    <property type="project" value="UniProtKB-UniRule"/>
</dbReference>
<keyword evidence="9 11" id="KW-0413">Isomerase</keyword>
<evidence type="ECO:0000256" key="3">
    <source>
        <dbReference type="ARBA" id="ARBA00022723"/>
    </source>
</evidence>
<keyword evidence="6 11" id="KW-0460">Magnesium</keyword>
<evidence type="ECO:0000313" key="13">
    <source>
        <dbReference type="EMBL" id="OPJ56094.1"/>
    </source>
</evidence>
<evidence type="ECO:0000256" key="8">
    <source>
        <dbReference type="ARBA" id="ARBA00023125"/>
    </source>
</evidence>
<dbReference type="InterPro" id="IPR020568">
    <property type="entry name" value="Ribosomal_Su5_D2-typ_SF"/>
</dbReference>
<dbReference type="Pfam" id="PF02518">
    <property type="entry name" value="HATPase_c"/>
    <property type="match status" value="1"/>
</dbReference>
<keyword evidence="4 11" id="KW-0547">Nucleotide-binding</keyword>
<comment type="cofactor">
    <cofactor evidence="11">
        <name>Mg(2+)</name>
        <dbReference type="ChEBI" id="CHEBI:18420"/>
    </cofactor>
    <cofactor evidence="11">
        <name>Mn(2+)</name>
        <dbReference type="ChEBI" id="CHEBI:29035"/>
    </cofactor>
    <cofactor evidence="11">
        <name>Ca(2+)</name>
        <dbReference type="ChEBI" id="CHEBI:29108"/>
    </cofactor>
    <text evidence="11">Binds two Mg(2+) per subunit. The magnesium ions form salt bridges with both the protein and the DNA. Can also accept other divalent metal cations, such as Mn(2+) or Ca(2+).</text>
</comment>
<dbReference type="GO" id="GO:0005524">
    <property type="term" value="F:ATP binding"/>
    <property type="evidence" value="ECO:0007669"/>
    <property type="project" value="UniProtKB-UniRule"/>
</dbReference>
<dbReference type="CDD" id="cd03366">
    <property type="entry name" value="TOPRIM_TopoIIA_GyrB"/>
    <property type="match status" value="1"/>
</dbReference>
<dbReference type="InterPro" id="IPR014721">
    <property type="entry name" value="Ribsml_uS5_D2-typ_fold_subgr"/>
</dbReference>
<keyword evidence="3 11" id="KW-0479">Metal-binding</keyword>
<dbReference type="HAMAP" id="MF_01898">
    <property type="entry name" value="GyrB"/>
    <property type="match status" value="1"/>
</dbReference>
<dbReference type="NCBIfam" id="NF004189">
    <property type="entry name" value="PRK05644.1"/>
    <property type="match status" value="1"/>
</dbReference>
<dbReference type="InterPro" id="IPR013760">
    <property type="entry name" value="Topo_IIA-like_dom_sf"/>
</dbReference>
<comment type="caution">
    <text evidence="13">The sequence shown here is derived from an EMBL/GenBank/DDBJ whole genome shotgun (WGS) entry which is preliminary data.</text>
</comment>
<keyword evidence="5 11" id="KW-0067">ATP-binding</keyword>
<dbReference type="Gene3D" id="3.30.230.10">
    <property type="match status" value="1"/>
</dbReference>
<dbReference type="Proteomes" id="UP000190080">
    <property type="component" value="Unassembled WGS sequence"/>
</dbReference>
<feature type="site" description="Interaction with DNA" evidence="11">
    <location>
        <position position="450"/>
    </location>
</feature>
<dbReference type="FunFam" id="3.40.50.670:FF:000002">
    <property type="entry name" value="DNA gyrase subunit B"/>
    <property type="match status" value="1"/>
</dbReference>